<protein>
    <submittedName>
        <fullName evidence="3">Heat-shock protein</fullName>
    </submittedName>
</protein>
<dbReference type="Gene3D" id="3.90.640.10">
    <property type="entry name" value="Actin, Chain A, domain 4"/>
    <property type="match status" value="1"/>
</dbReference>
<gene>
    <name evidence="3" type="ORF">NCCP691_02330</name>
</gene>
<evidence type="ECO:0000313" key="4">
    <source>
        <dbReference type="Proteomes" id="UP000887222"/>
    </source>
</evidence>
<keyword evidence="4" id="KW-1185">Reference proteome</keyword>
<dbReference type="InterPro" id="IPR021030">
    <property type="entry name" value="DUF3731"/>
</dbReference>
<dbReference type="CDD" id="cd10170">
    <property type="entry name" value="ASKHA_NBD_HSP70"/>
    <property type="match status" value="1"/>
</dbReference>
<dbReference type="InterPro" id="IPR013126">
    <property type="entry name" value="Hsp_70_fam"/>
</dbReference>
<evidence type="ECO:0000256" key="1">
    <source>
        <dbReference type="ARBA" id="ARBA00022741"/>
    </source>
</evidence>
<dbReference type="InterPro" id="IPR043129">
    <property type="entry name" value="ATPase_NBD"/>
</dbReference>
<comment type="caution">
    <text evidence="3">The sequence shown here is derived from an EMBL/GenBank/DDBJ whole genome shotgun (WGS) entry which is preliminary data.</text>
</comment>
<proteinExistence type="predicted"/>
<evidence type="ECO:0000313" key="3">
    <source>
        <dbReference type="EMBL" id="GIZ50219.1"/>
    </source>
</evidence>
<dbReference type="RefSeq" id="WP_220806398.1">
    <property type="nucleotide sequence ID" value="NZ_BPMK01000001.1"/>
</dbReference>
<reference evidence="3 4" key="1">
    <citation type="journal article" date="2022" name="Int. J. Syst. Evol. Microbiol.">
        <title>Noviherbaspirillum aridicola sp. nov., isolated from an arid soil in Pakistan.</title>
        <authorList>
            <person name="Khan I.U."/>
            <person name="Saqib M."/>
            <person name="Amin A."/>
            <person name="Hussain F."/>
            <person name="Li L."/>
            <person name="Liu Y.H."/>
            <person name="Fang B.Z."/>
            <person name="Ahmed I."/>
            <person name="Li W.J."/>
        </authorList>
    </citation>
    <scope>NUCLEOTIDE SEQUENCE [LARGE SCALE GENOMIC DNA]</scope>
    <source>
        <strain evidence="3 4">NCCP-691</strain>
    </source>
</reference>
<dbReference type="Gene3D" id="3.30.420.40">
    <property type="match status" value="2"/>
</dbReference>
<accession>A0ABQ4PZC9</accession>
<dbReference type="PRINTS" id="PR00301">
    <property type="entry name" value="HEATSHOCK70"/>
</dbReference>
<dbReference type="PANTHER" id="PTHR19375">
    <property type="entry name" value="HEAT SHOCK PROTEIN 70KDA"/>
    <property type="match status" value="1"/>
</dbReference>
<dbReference type="EMBL" id="BPMK01000001">
    <property type="protein sequence ID" value="GIZ50219.1"/>
    <property type="molecule type" value="Genomic_DNA"/>
</dbReference>
<keyword evidence="1" id="KW-0547">Nucleotide-binding</keyword>
<dbReference type="Pfam" id="PF00012">
    <property type="entry name" value="HSP70"/>
    <property type="match status" value="1"/>
</dbReference>
<dbReference type="Pfam" id="PF12531">
    <property type="entry name" value="DUF3731"/>
    <property type="match status" value="1"/>
</dbReference>
<organism evidence="3 4">
    <name type="scientific">Noviherbaspirillum aridicola</name>
    <dbReference type="NCBI Taxonomy" id="2849687"/>
    <lineage>
        <taxon>Bacteria</taxon>
        <taxon>Pseudomonadati</taxon>
        <taxon>Pseudomonadota</taxon>
        <taxon>Betaproteobacteria</taxon>
        <taxon>Burkholderiales</taxon>
        <taxon>Oxalobacteraceae</taxon>
        <taxon>Noviherbaspirillum</taxon>
    </lineage>
</organism>
<evidence type="ECO:0000256" key="2">
    <source>
        <dbReference type="ARBA" id="ARBA00022840"/>
    </source>
</evidence>
<name>A0ABQ4PZC9_9BURK</name>
<dbReference type="SUPFAM" id="SSF53067">
    <property type="entry name" value="Actin-like ATPase domain"/>
    <property type="match status" value="2"/>
</dbReference>
<keyword evidence="2" id="KW-0067">ATP-binding</keyword>
<dbReference type="Proteomes" id="UP000887222">
    <property type="component" value="Unassembled WGS sequence"/>
</dbReference>
<sequence length="919" mass="99128">MKRFQVGIDLGTTHTVVAFAEAGGGDIRLFDIEQLVGPGEVQALPLLPSLRFHPAAGELAAGALRLPWSAQDEGLVIGMLARRLGAQVPGRLVTSAKSWLSHAAVDRLAPILPWGAPAEVPRVSPVEASASYLAHVRAAWNWRFPDAPLAQQDLVLTVPASFDEAARALTLQAARDAGLPGVRLLEEPQAAFYDWLHRQGGQLAAQLADARLVLVCDVGGGTTDLSLIRVEQGDAGPVLTRIGVGKHLMLGGDNMDLVLAHLAEQRLRQDGASGQPLSAARLSQLIERCRAAKETLLAANAPERAAVTLLGMGSRLVGGASTVELGRDEVERAIVDGFFPPAAFGERPRARRSGIVEFGLPYASDPAVTRHLADFLAQYQDAARDALGDRAPADGPALPDTLLLNGGVFRAPAIAQRLQRTLDGWRGQPLRLLHNADPDVAVARGAVAYALAAAGRAPRIGGGSARSYFLALDEQKAVCVLPRGSEPGHELLLADRGFALRVGQPVRFRLLTSSADPGNRPPAPGELVNIAGADYAPLPPIAAALRSDAGSKEVRVQLASMLTEVGTLEMHCVSLDDPARRWLLEFQLRGDAADEQAPQEVALPPRTADAVALIDRIFGPRAQKTTPKEVRQLRMQLERVLGERERWPTPLLRHLCDALLQRARGRRRSADHEKAWFNLAGYCLRPGFGYPADDWRIGRLWPLFESGIQHGKDNQVASEWWTMWRRVAGGLEREAQLRLLDDFAFNVAEEAERGPRPPHLVPGAIDDMLRLAGALERIPAGYKVEIGDWLLGLLSGQAGAPDSLVLWCLARVGARQPFHGSAHDVAPPEDAGRWLEQVLALDWKRVDGAAFAAAHIGRMTGDRARDIEGMLRQRLLARLVASGAPPAWTAMVRETVTLDEAAESRLLGDSLPAGLRLIR</sequence>